<dbReference type="SUPFAM" id="SSF103473">
    <property type="entry name" value="MFS general substrate transporter"/>
    <property type="match status" value="1"/>
</dbReference>
<evidence type="ECO:0000256" key="7">
    <source>
        <dbReference type="ARBA" id="ARBA00023136"/>
    </source>
</evidence>
<feature type="domain" description="Major facilitator superfamily (MFS) profile" evidence="9">
    <location>
        <begin position="20"/>
        <end position="394"/>
    </location>
</feature>
<evidence type="ECO:0000256" key="2">
    <source>
        <dbReference type="ARBA" id="ARBA00008335"/>
    </source>
</evidence>
<keyword evidence="7 8" id="KW-0472">Membrane</keyword>
<evidence type="ECO:0000256" key="3">
    <source>
        <dbReference type="ARBA" id="ARBA00022448"/>
    </source>
</evidence>
<dbReference type="GO" id="GO:0005886">
    <property type="term" value="C:plasma membrane"/>
    <property type="evidence" value="ECO:0007669"/>
    <property type="project" value="UniProtKB-SubCell"/>
</dbReference>
<feature type="transmembrane region" description="Helical" evidence="8">
    <location>
        <begin position="316"/>
        <end position="338"/>
    </location>
</feature>
<comment type="caution">
    <text evidence="10">The sequence shown here is derived from an EMBL/GenBank/DDBJ whole genome shotgun (WGS) entry which is preliminary data.</text>
</comment>
<dbReference type="PROSITE" id="PS50850">
    <property type="entry name" value="MFS"/>
    <property type="match status" value="1"/>
</dbReference>
<dbReference type="InterPro" id="IPR011701">
    <property type="entry name" value="MFS"/>
</dbReference>
<reference evidence="10 11" key="1">
    <citation type="submission" date="2020-02" db="EMBL/GenBank/DDBJ databases">
        <authorList>
            <person name="Li X.-J."/>
            <person name="Han X.-M."/>
        </authorList>
    </citation>
    <scope>NUCLEOTIDE SEQUENCE [LARGE SCALE GENOMIC DNA]</scope>
    <source>
        <strain evidence="10 11">CCTCC AB 2017055</strain>
    </source>
</reference>
<organism evidence="10 11">
    <name type="scientific">Phytoactinopolyspora halotolerans</name>
    <dbReference type="NCBI Taxonomy" id="1981512"/>
    <lineage>
        <taxon>Bacteria</taxon>
        <taxon>Bacillati</taxon>
        <taxon>Actinomycetota</taxon>
        <taxon>Actinomycetes</taxon>
        <taxon>Jiangellales</taxon>
        <taxon>Jiangellaceae</taxon>
        <taxon>Phytoactinopolyspora</taxon>
    </lineage>
</organism>
<evidence type="ECO:0000313" key="11">
    <source>
        <dbReference type="Proteomes" id="UP000475214"/>
    </source>
</evidence>
<evidence type="ECO:0000256" key="1">
    <source>
        <dbReference type="ARBA" id="ARBA00004651"/>
    </source>
</evidence>
<dbReference type="PANTHER" id="PTHR43271:SF2">
    <property type="entry name" value="BLL2771 PROTEIN"/>
    <property type="match status" value="1"/>
</dbReference>
<proteinExistence type="inferred from homology"/>
<dbReference type="RefSeq" id="WP_163737269.1">
    <property type="nucleotide sequence ID" value="NZ_JAAGOA010000007.1"/>
</dbReference>
<feature type="transmembrane region" description="Helical" evidence="8">
    <location>
        <begin position="20"/>
        <end position="44"/>
    </location>
</feature>
<name>A0A6L9S5T5_9ACTN</name>
<keyword evidence="5 8" id="KW-0812">Transmembrane</keyword>
<evidence type="ECO:0000313" key="10">
    <source>
        <dbReference type="EMBL" id="NEE00805.1"/>
    </source>
</evidence>
<feature type="transmembrane region" description="Helical" evidence="8">
    <location>
        <begin position="87"/>
        <end position="106"/>
    </location>
</feature>
<keyword evidence="3" id="KW-0813">Transport</keyword>
<evidence type="ECO:0000259" key="9">
    <source>
        <dbReference type="PROSITE" id="PS50850"/>
    </source>
</evidence>
<dbReference type="InterPro" id="IPR020846">
    <property type="entry name" value="MFS_dom"/>
</dbReference>
<feature type="transmembrane region" description="Helical" evidence="8">
    <location>
        <begin position="369"/>
        <end position="391"/>
    </location>
</feature>
<feature type="transmembrane region" description="Helical" evidence="8">
    <location>
        <begin position="263"/>
        <end position="282"/>
    </location>
</feature>
<dbReference type="Pfam" id="PF07690">
    <property type="entry name" value="MFS_1"/>
    <property type="match status" value="1"/>
</dbReference>
<feature type="transmembrane region" description="Helical" evidence="8">
    <location>
        <begin position="175"/>
        <end position="192"/>
    </location>
</feature>
<feature type="transmembrane region" description="Helical" evidence="8">
    <location>
        <begin position="145"/>
        <end position="163"/>
    </location>
</feature>
<sequence>MTALVHNEALPRARVERPVAVTAVLIAAVLLVVSHIYVTIPLVPHVADEYGTTLTAAAWIGSGFGFTFAVGNLVFPTLSDHVDPRAVMAFGLVALAVTGVLAGLAPNLPALIAARAVQGFVAPALPPVALAYLPRVVPDRIRPTAIAVLSSCFLLAGIVGQAWALSVQPVLGWRWVLWGMVPLLTVVALLVVRLPATARPDVPGSFAGVLGTLAGMVRRPQILIAYTAALTILLTFVGMYVALQDASAELGASGAVTSLLLRLPGLPGIVVGWFAGTFIGRFGPHRTGAAAFLLAAAGLGVEALGGPLWLTLAGSAVFVAGLAVAVPAAVTVVAMAAGPARGAGMAGYAFLIGAGASVGPLLAGALSGAGFAVTCGVLAAILLIPAIAFAAGSRMNT</sequence>
<dbReference type="EMBL" id="JAAGOA010000007">
    <property type="protein sequence ID" value="NEE00805.1"/>
    <property type="molecule type" value="Genomic_DNA"/>
</dbReference>
<feature type="transmembrane region" description="Helical" evidence="8">
    <location>
        <begin position="345"/>
        <end position="363"/>
    </location>
</feature>
<gene>
    <name evidence="10" type="ORF">G1H10_11560</name>
</gene>
<dbReference type="GO" id="GO:0022857">
    <property type="term" value="F:transmembrane transporter activity"/>
    <property type="evidence" value="ECO:0007669"/>
    <property type="project" value="InterPro"/>
</dbReference>
<keyword evidence="6 8" id="KW-1133">Transmembrane helix</keyword>
<dbReference type="PANTHER" id="PTHR43271">
    <property type="entry name" value="BLL2771 PROTEIN"/>
    <property type="match status" value="1"/>
</dbReference>
<evidence type="ECO:0000256" key="8">
    <source>
        <dbReference type="SAM" id="Phobius"/>
    </source>
</evidence>
<protein>
    <submittedName>
        <fullName evidence="10">MFS transporter</fullName>
    </submittedName>
</protein>
<dbReference type="Proteomes" id="UP000475214">
    <property type="component" value="Unassembled WGS sequence"/>
</dbReference>
<dbReference type="InterPro" id="IPR036259">
    <property type="entry name" value="MFS_trans_sf"/>
</dbReference>
<evidence type="ECO:0000256" key="4">
    <source>
        <dbReference type="ARBA" id="ARBA00022475"/>
    </source>
</evidence>
<keyword evidence="11" id="KW-1185">Reference proteome</keyword>
<dbReference type="AlphaFoldDB" id="A0A6L9S5T5"/>
<feature type="transmembrane region" description="Helical" evidence="8">
    <location>
        <begin position="223"/>
        <end position="243"/>
    </location>
</feature>
<feature type="transmembrane region" description="Helical" evidence="8">
    <location>
        <begin position="112"/>
        <end position="133"/>
    </location>
</feature>
<comment type="subcellular location">
    <subcellularLocation>
        <location evidence="1">Cell membrane</location>
        <topology evidence="1">Multi-pass membrane protein</topology>
    </subcellularLocation>
</comment>
<evidence type="ECO:0000256" key="6">
    <source>
        <dbReference type="ARBA" id="ARBA00022989"/>
    </source>
</evidence>
<feature type="transmembrane region" description="Helical" evidence="8">
    <location>
        <begin position="56"/>
        <end position="75"/>
    </location>
</feature>
<feature type="transmembrane region" description="Helical" evidence="8">
    <location>
        <begin position="289"/>
        <end position="310"/>
    </location>
</feature>
<keyword evidence="4" id="KW-1003">Cell membrane</keyword>
<accession>A0A6L9S5T5</accession>
<evidence type="ECO:0000256" key="5">
    <source>
        <dbReference type="ARBA" id="ARBA00022692"/>
    </source>
</evidence>
<dbReference type="Gene3D" id="1.20.1250.20">
    <property type="entry name" value="MFS general substrate transporter like domains"/>
    <property type="match status" value="1"/>
</dbReference>
<comment type="similarity">
    <text evidence="2">Belongs to the major facilitator superfamily.</text>
</comment>